<protein>
    <submittedName>
        <fullName evidence="1">Uncharacterized protein</fullName>
    </submittedName>
</protein>
<sequence length="199" mass="22567">EKLQNALSAQILVEDSLEEKKKKSSSYVKGLIQAIAYNIKVNINNIHVRYEDPSVPSSIGIVLKSLQISSIGPADIVFKADEIEVGKRIVIQDFGVYCNTHTVMINQCKKQEQIQFMLKTIQKTENFNYLVNPMSITIDGWLNNSKPAELKQKPQIKVNVSINNFNFNISAQQLSIVLKSVQKMTQFGSHQKRYELRPA</sequence>
<dbReference type="AlphaFoldDB" id="A0A146K3H7"/>
<gene>
    <name evidence="1" type="ORF">TPC1_16926</name>
</gene>
<dbReference type="GO" id="GO:0006623">
    <property type="term" value="P:protein targeting to vacuole"/>
    <property type="evidence" value="ECO:0007669"/>
    <property type="project" value="TreeGrafter"/>
</dbReference>
<dbReference type="PANTHER" id="PTHR16166">
    <property type="entry name" value="VACUOLAR PROTEIN SORTING-ASSOCIATED PROTEIN VPS13"/>
    <property type="match status" value="1"/>
</dbReference>
<reference evidence="1" key="1">
    <citation type="submission" date="2015-07" db="EMBL/GenBank/DDBJ databases">
        <title>Adaptation to a free-living lifestyle via gene acquisitions in the diplomonad Trepomonas sp. PC1.</title>
        <authorList>
            <person name="Xu F."/>
            <person name="Jerlstrom-Hultqvist J."/>
            <person name="Kolisko M."/>
            <person name="Simpson A.G.B."/>
            <person name="Roger A.J."/>
            <person name="Svard S.G."/>
            <person name="Andersson J.O."/>
        </authorList>
    </citation>
    <scope>NUCLEOTIDE SEQUENCE</scope>
    <source>
        <strain evidence="1">PC1</strain>
    </source>
</reference>
<feature type="non-terminal residue" evidence="1">
    <location>
        <position position="199"/>
    </location>
</feature>
<organism evidence="1">
    <name type="scientific">Trepomonas sp. PC1</name>
    <dbReference type="NCBI Taxonomy" id="1076344"/>
    <lineage>
        <taxon>Eukaryota</taxon>
        <taxon>Metamonada</taxon>
        <taxon>Diplomonadida</taxon>
        <taxon>Hexamitidae</taxon>
        <taxon>Hexamitinae</taxon>
        <taxon>Trepomonas</taxon>
    </lineage>
</organism>
<evidence type="ECO:0000313" key="1">
    <source>
        <dbReference type="EMBL" id="JAP91460.1"/>
    </source>
</evidence>
<accession>A0A146K3H7</accession>
<dbReference type="PANTHER" id="PTHR16166:SF146">
    <property type="entry name" value="VACUOLAR PROTEIN SORTING-ASSOCIATED PROTEIN 13A-LIKE ISOFORM X1"/>
    <property type="match status" value="1"/>
</dbReference>
<dbReference type="InterPro" id="IPR026847">
    <property type="entry name" value="VPS13"/>
</dbReference>
<proteinExistence type="predicted"/>
<dbReference type="GO" id="GO:0045053">
    <property type="term" value="P:protein retention in Golgi apparatus"/>
    <property type="evidence" value="ECO:0007669"/>
    <property type="project" value="TreeGrafter"/>
</dbReference>
<name>A0A146K3H7_9EUKA</name>
<feature type="non-terminal residue" evidence="1">
    <location>
        <position position="1"/>
    </location>
</feature>
<dbReference type="EMBL" id="GDID01005146">
    <property type="protein sequence ID" value="JAP91460.1"/>
    <property type="molecule type" value="Transcribed_RNA"/>
</dbReference>